<dbReference type="InterPro" id="IPR016032">
    <property type="entry name" value="Sig_transdc_resp-reg_C-effctor"/>
</dbReference>
<dbReference type="PROSITE" id="PS50043">
    <property type="entry name" value="HTH_LUXR_2"/>
    <property type="match status" value="1"/>
</dbReference>
<dbReference type="AlphaFoldDB" id="A0A4Q1C785"/>
<organism evidence="5 6">
    <name type="scientific">Oleiharenicola lentus</name>
    <dbReference type="NCBI Taxonomy" id="2508720"/>
    <lineage>
        <taxon>Bacteria</taxon>
        <taxon>Pseudomonadati</taxon>
        <taxon>Verrucomicrobiota</taxon>
        <taxon>Opitutia</taxon>
        <taxon>Opitutales</taxon>
        <taxon>Opitutaceae</taxon>
        <taxon>Oleiharenicola</taxon>
    </lineage>
</organism>
<evidence type="ECO:0000259" key="4">
    <source>
        <dbReference type="PROSITE" id="PS50110"/>
    </source>
</evidence>
<dbReference type="PRINTS" id="PR00038">
    <property type="entry name" value="HTHLUXR"/>
</dbReference>
<protein>
    <submittedName>
        <fullName evidence="5">Response regulator transcription factor</fullName>
    </submittedName>
</protein>
<evidence type="ECO:0000256" key="2">
    <source>
        <dbReference type="PROSITE-ProRule" id="PRU00169"/>
    </source>
</evidence>
<dbReference type="SMART" id="SM00421">
    <property type="entry name" value="HTH_LUXR"/>
    <property type="match status" value="1"/>
</dbReference>
<dbReference type="GO" id="GO:0006355">
    <property type="term" value="P:regulation of DNA-templated transcription"/>
    <property type="evidence" value="ECO:0007669"/>
    <property type="project" value="InterPro"/>
</dbReference>
<evidence type="ECO:0000313" key="6">
    <source>
        <dbReference type="Proteomes" id="UP000290218"/>
    </source>
</evidence>
<dbReference type="EMBL" id="SDHX01000001">
    <property type="protein sequence ID" value="RXK54775.1"/>
    <property type="molecule type" value="Genomic_DNA"/>
</dbReference>
<sequence length="210" mass="22939">MEKILVIDDDPKIRKQTCALLQSEGYTTVEARNGREGITLARSEKPALVLCDITMPEMNGHRVVESLRQDPATAHLPFIFLTGWSERSDQRTGMNLGADDYLVKPVEPVDLLGAVQARLRRRQQTTGATRAASVADATPGAIERALGLTAREAEILSWVVQGKTNPEIGTILGIQLTTVKKHLESIFTKLGVENRTAAVTSVLEKITPQS</sequence>
<dbReference type="Pfam" id="PF00196">
    <property type="entry name" value="GerE"/>
    <property type="match status" value="1"/>
</dbReference>
<dbReference type="SUPFAM" id="SSF52172">
    <property type="entry name" value="CheY-like"/>
    <property type="match status" value="1"/>
</dbReference>
<accession>A0A4Q1C785</accession>
<dbReference type="InterPro" id="IPR011006">
    <property type="entry name" value="CheY-like_superfamily"/>
</dbReference>
<dbReference type="PANTHER" id="PTHR43214">
    <property type="entry name" value="TWO-COMPONENT RESPONSE REGULATOR"/>
    <property type="match status" value="1"/>
</dbReference>
<evidence type="ECO:0000313" key="5">
    <source>
        <dbReference type="EMBL" id="RXK54775.1"/>
    </source>
</evidence>
<evidence type="ECO:0000259" key="3">
    <source>
        <dbReference type="PROSITE" id="PS50043"/>
    </source>
</evidence>
<dbReference type="InterPro" id="IPR036388">
    <property type="entry name" value="WH-like_DNA-bd_sf"/>
</dbReference>
<dbReference type="SMART" id="SM00448">
    <property type="entry name" value="REC"/>
    <property type="match status" value="1"/>
</dbReference>
<reference evidence="5 6" key="1">
    <citation type="submission" date="2019-01" db="EMBL/GenBank/DDBJ databases">
        <title>Lacunisphaera sp. strain TWA-58.</title>
        <authorList>
            <person name="Chen W.-M."/>
        </authorList>
    </citation>
    <scope>NUCLEOTIDE SEQUENCE [LARGE SCALE GENOMIC DNA]</scope>
    <source>
        <strain evidence="5 6">TWA-58</strain>
    </source>
</reference>
<keyword evidence="6" id="KW-1185">Reference proteome</keyword>
<dbReference type="Gene3D" id="1.10.10.10">
    <property type="entry name" value="Winged helix-like DNA-binding domain superfamily/Winged helix DNA-binding domain"/>
    <property type="match status" value="1"/>
</dbReference>
<dbReference type="SUPFAM" id="SSF46894">
    <property type="entry name" value="C-terminal effector domain of the bipartite response regulators"/>
    <property type="match status" value="1"/>
</dbReference>
<dbReference type="Pfam" id="PF00072">
    <property type="entry name" value="Response_reg"/>
    <property type="match status" value="1"/>
</dbReference>
<dbReference type="InterPro" id="IPR039420">
    <property type="entry name" value="WalR-like"/>
</dbReference>
<dbReference type="InterPro" id="IPR001789">
    <property type="entry name" value="Sig_transdc_resp-reg_receiver"/>
</dbReference>
<keyword evidence="1" id="KW-0238">DNA-binding</keyword>
<name>A0A4Q1C785_9BACT</name>
<dbReference type="CDD" id="cd06170">
    <property type="entry name" value="LuxR_C_like"/>
    <property type="match status" value="1"/>
</dbReference>
<evidence type="ECO:0000256" key="1">
    <source>
        <dbReference type="ARBA" id="ARBA00023125"/>
    </source>
</evidence>
<dbReference type="Gene3D" id="3.40.50.2300">
    <property type="match status" value="1"/>
</dbReference>
<feature type="modified residue" description="4-aspartylphosphate" evidence="2">
    <location>
        <position position="52"/>
    </location>
</feature>
<dbReference type="RefSeq" id="WP_129046138.1">
    <property type="nucleotide sequence ID" value="NZ_SDHX01000001.1"/>
</dbReference>
<feature type="domain" description="Response regulatory" evidence="4">
    <location>
        <begin position="3"/>
        <end position="119"/>
    </location>
</feature>
<keyword evidence="2" id="KW-0597">Phosphoprotein</keyword>
<gene>
    <name evidence="5" type="ORF">ESB00_02435</name>
</gene>
<dbReference type="PROSITE" id="PS00622">
    <property type="entry name" value="HTH_LUXR_1"/>
    <property type="match status" value="1"/>
</dbReference>
<dbReference type="Proteomes" id="UP000290218">
    <property type="component" value="Unassembled WGS sequence"/>
</dbReference>
<feature type="domain" description="HTH luxR-type" evidence="3">
    <location>
        <begin position="141"/>
        <end position="206"/>
    </location>
</feature>
<dbReference type="GO" id="GO:0000160">
    <property type="term" value="P:phosphorelay signal transduction system"/>
    <property type="evidence" value="ECO:0007669"/>
    <property type="project" value="InterPro"/>
</dbReference>
<dbReference type="InterPro" id="IPR000792">
    <property type="entry name" value="Tscrpt_reg_LuxR_C"/>
</dbReference>
<dbReference type="OrthoDB" id="9814495at2"/>
<dbReference type="PROSITE" id="PS50110">
    <property type="entry name" value="RESPONSE_REGULATORY"/>
    <property type="match status" value="1"/>
</dbReference>
<proteinExistence type="predicted"/>
<dbReference type="GO" id="GO:0003677">
    <property type="term" value="F:DNA binding"/>
    <property type="evidence" value="ECO:0007669"/>
    <property type="project" value="UniProtKB-KW"/>
</dbReference>
<comment type="caution">
    <text evidence="5">The sequence shown here is derived from an EMBL/GenBank/DDBJ whole genome shotgun (WGS) entry which is preliminary data.</text>
</comment>